<organism evidence="2 3">
    <name type="scientific">Aurantiacibacter gilvus</name>
    <dbReference type="NCBI Taxonomy" id="3139141"/>
    <lineage>
        <taxon>Bacteria</taxon>
        <taxon>Pseudomonadati</taxon>
        <taxon>Pseudomonadota</taxon>
        <taxon>Alphaproteobacteria</taxon>
        <taxon>Sphingomonadales</taxon>
        <taxon>Erythrobacteraceae</taxon>
        <taxon>Aurantiacibacter</taxon>
    </lineage>
</organism>
<evidence type="ECO:0000256" key="1">
    <source>
        <dbReference type="SAM" id="Phobius"/>
    </source>
</evidence>
<evidence type="ECO:0000313" key="3">
    <source>
        <dbReference type="Proteomes" id="UP001497045"/>
    </source>
</evidence>
<protein>
    <submittedName>
        <fullName evidence="2">Flp family type IVb pilin</fullName>
    </submittedName>
</protein>
<evidence type="ECO:0000313" key="2">
    <source>
        <dbReference type="EMBL" id="MEL1251021.1"/>
    </source>
</evidence>
<comment type="caution">
    <text evidence="2">The sequence shown here is derived from an EMBL/GenBank/DDBJ whole genome shotgun (WGS) entry which is preliminary data.</text>
</comment>
<dbReference type="RefSeq" id="WP_341673588.1">
    <property type="nucleotide sequence ID" value="NZ_JBBYHV010000002.1"/>
</dbReference>
<keyword evidence="1" id="KW-0472">Membrane</keyword>
<gene>
    <name evidence="2" type="ORF">AAEO60_10085</name>
</gene>
<dbReference type="InterPro" id="IPR007047">
    <property type="entry name" value="Flp_Fap"/>
</dbReference>
<keyword evidence="1" id="KW-0812">Transmembrane</keyword>
<dbReference type="Proteomes" id="UP001497045">
    <property type="component" value="Unassembled WGS sequence"/>
</dbReference>
<sequence length="61" mass="6106">MRNFIQQFVRDESGASAAEYALILVIVGVGIVLGALALGDAIGTAMSDAATCIDNGTSGSC</sequence>
<proteinExistence type="predicted"/>
<dbReference type="EMBL" id="JBBYHV010000002">
    <property type="protein sequence ID" value="MEL1251021.1"/>
    <property type="molecule type" value="Genomic_DNA"/>
</dbReference>
<name>A0ABU9IFP7_9SPHN</name>
<accession>A0ABU9IFP7</accession>
<reference evidence="2 3" key="1">
    <citation type="submission" date="2024-04" db="EMBL/GenBank/DDBJ databases">
        <title>Aurantiacibacter sp. DGU6 16S ribosomal RNA gene Genome sequencing and assembly.</title>
        <authorList>
            <person name="Park S."/>
        </authorList>
    </citation>
    <scope>NUCLEOTIDE SEQUENCE [LARGE SCALE GENOMIC DNA]</scope>
    <source>
        <strain evidence="2 3">DGU6</strain>
    </source>
</reference>
<keyword evidence="3" id="KW-1185">Reference proteome</keyword>
<feature type="transmembrane region" description="Helical" evidence="1">
    <location>
        <begin position="20"/>
        <end position="38"/>
    </location>
</feature>
<keyword evidence="1" id="KW-1133">Transmembrane helix</keyword>
<dbReference type="Pfam" id="PF04964">
    <property type="entry name" value="Flp_Fap"/>
    <property type="match status" value="1"/>
</dbReference>